<sequence>MPGAAPGAMGMGMGAAAAPMSQKPAAPAPPPGPPANISIATVDTSKVPGDQRAAITSLSNLFNSCVPLANNPAKKREMDDNTKKIGQLFWRLNAGDVSEGVVPKLLQLCAAIDAADWHTANHIQVQMTTTDWEECGFWLSAVKRLIKMRQLGG</sequence>
<feature type="domain" description="SRA1/Sec31" evidence="7">
    <location>
        <begin position="20"/>
        <end position="147"/>
    </location>
</feature>
<evidence type="ECO:0000313" key="8">
    <source>
        <dbReference type="EMBL" id="CAD8668027.1"/>
    </source>
</evidence>
<keyword evidence="4" id="KW-0472">Membrane</keyword>
<reference evidence="8" key="1">
    <citation type="submission" date="2021-01" db="EMBL/GenBank/DDBJ databases">
        <authorList>
            <person name="Corre E."/>
            <person name="Pelletier E."/>
            <person name="Niang G."/>
            <person name="Scheremetjew M."/>
            <person name="Finn R."/>
            <person name="Kale V."/>
            <person name="Holt S."/>
            <person name="Cochrane G."/>
            <person name="Meng A."/>
            <person name="Brown T."/>
            <person name="Cohen L."/>
        </authorList>
    </citation>
    <scope>NUCLEOTIDE SEQUENCE</scope>
    <source>
        <strain evidence="8">SAG 11-49</strain>
    </source>
</reference>
<feature type="compositionally biased region" description="Low complexity" evidence="6">
    <location>
        <begin position="1"/>
        <end position="25"/>
    </location>
</feature>
<protein>
    <recommendedName>
        <fullName evidence="7">SRA1/Sec31 domain-containing protein</fullName>
    </recommendedName>
</protein>
<dbReference type="AlphaFoldDB" id="A0A7S0R5S9"/>
<keyword evidence="2" id="KW-0853">WD repeat</keyword>
<evidence type="ECO:0000259" key="7">
    <source>
        <dbReference type="Pfam" id="PF07304"/>
    </source>
</evidence>
<dbReference type="Gene3D" id="1.20.940.10">
    <property type="entry name" value="Functional domain of the splicing factor Prp18"/>
    <property type="match status" value="1"/>
</dbReference>
<gene>
    <name evidence="8" type="ORF">CLEI1391_LOCUS2844</name>
</gene>
<evidence type="ECO:0000256" key="6">
    <source>
        <dbReference type="SAM" id="MobiDB-lite"/>
    </source>
</evidence>
<dbReference type="InterPro" id="IPR040251">
    <property type="entry name" value="SEC31-like"/>
</dbReference>
<evidence type="ECO:0000256" key="4">
    <source>
        <dbReference type="ARBA" id="ARBA00023136"/>
    </source>
</evidence>
<dbReference type="EMBL" id="HBFB01005138">
    <property type="protein sequence ID" value="CAD8668027.1"/>
    <property type="molecule type" value="Transcribed_RNA"/>
</dbReference>
<evidence type="ECO:0000256" key="3">
    <source>
        <dbReference type="ARBA" id="ARBA00022737"/>
    </source>
</evidence>
<dbReference type="InterPro" id="IPR009917">
    <property type="entry name" value="SRA1/Sec31"/>
</dbReference>
<dbReference type="GO" id="GO:0030127">
    <property type="term" value="C:COPII vesicle coat"/>
    <property type="evidence" value="ECO:0007669"/>
    <property type="project" value="TreeGrafter"/>
</dbReference>
<dbReference type="PANTHER" id="PTHR13923:SF11">
    <property type="entry name" value="SECRETORY 31, ISOFORM D"/>
    <property type="match status" value="1"/>
</dbReference>
<dbReference type="GO" id="GO:0005198">
    <property type="term" value="F:structural molecule activity"/>
    <property type="evidence" value="ECO:0007669"/>
    <property type="project" value="TreeGrafter"/>
</dbReference>
<comment type="subcellular location">
    <subcellularLocation>
        <location evidence="5">Endomembrane system</location>
        <topology evidence="5">Peripheral membrane protein</topology>
        <orientation evidence="5">Cytoplasmic side</orientation>
    </subcellularLocation>
</comment>
<evidence type="ECO:0000256" key="1">
    <source>
        <dbReference type="ARBA" id="ARBA00022448"/>
    </source>
</evidence>
<dbReference type="GO" id="GO:0070971">
    <property type="term" value="C:endoplasmic reticulum exit site"/>
    <property type="evidence" value="ECO:0007669"/>
    <property type="project" value="TreeGrafter"/>
</dbReference>
<organism evidence="8">
    <name type="scientific">Chlamydomonas leiostraca</name>
    <dbReference type="NCBI Taxonomy" id="1034604"/>
    <lineage>
        <taxon>Eukaryota</taxon>
        <taxon>Viridiplantae</taxon>
        <taxon>Chlorophyta</taxon>
        <taxon>core chlorophytes</taxon>
        <taxon>Chlorophyceae</taxon>
        <taxon>CS clade</taxon>
        <taxon>Chlamydomonadales</taxon>
        <taxon>Chlamydomonadaceae</taxon>
        <taxon>Chlamydomonas</taxon>
    </lineage>
</organism>
<keyword evidence="1" id="KW-0813">Transport</keyword>
<dbReference type="FunFam" id="1.20.940.10:FF:000003">
    <property type="entry name" value="Protein transport protein SEC31 homolog B"/>
    <property type="match status" value="1"/>
</dbReference>
<dbReference type="GO" id="GO:0090110">
    <property type="term" value="P:COPII-coated vesicle cargo loading"/>
    <property type="evidence" value="ECO:0007669"/>
    <property type="project" value="TreeGrafter"/>
</dbReference>
<name>A0A7S0R5S9_9CHLO</name>
<evidence type="ECO:0000256" key="5">
    <source>
        <dbReference type="ARBA" id="ARBA00029433"/>
    </source>
</evidence>
<dbReference type="Pfam" id="PF07304">
    <property type="entry name" value="SRA1"/>
    <property type="match status" value="1"/>
</dbReference>
<dbReference type="PANTHER" id="PTHR13923">
    <property type="entry name" value="SEC31-RELATED PROTEIN"/>
    <property type="match status" value="1"/>
</dbReference>
<dbReference type="GO" id="GO:0007029">
    <property type="term" value="P:endoplasmic reticulum organization"/>
    <property type="evidence" value="ECO:0007669"/>
    <property type="project" value="TreeGrafter"/>
</dbReference>
<proteinExistence type="predicted"/>
<evidence type="ECO:0000256" key="2">
    <source>
        <dbReference type="ARBA" id="ARBA00022574"/>
    </source>
</evidence>
<keyword evidence="3" id="KW-0677">Repeat</keyword>
<feature type="region of interest" description="Disordered" evidence="6">
    <location>
        <begin position="1"/>
        <end position="40"/>
    </location>
</feature>
<accession>A0A7S0R5S9</accession>